<dbReference type="Proteomes" id="UP001515480">
    <property type="component" value="Unassembled WGS sequence"/>
</dbReference>
<feature type="transmembrane region" description="Helical" evidence="1">
    <location>
        <begin position="365"/>
        <end position="384"/>
    </location>
</feature>
<feature type="transmembrane region" description="Helical" evidence="1">
    <location>
        <begin position="154"/>
        <end position="173"/>
    </location>
</feature>
<feature type="transmembrane region" description="Helical" evidence="1">
    <location>
        <begin position="435"/>
        <end position="454"/>
    </location>
</feature>
<feature type="transmembrane region" description="Helical" evidence="1">
    <location>
        <begin position="491"/>
        <end position="512"/>
    </location>
</feature>
<dbReference type="PANTHER" id="PTHR31610:SF0">
    <property type="entry name" value="SLC26A_SULP TRANSPORTER DOMAIN-CONTAINING PROTEIN"/>
    <property type="match status" value="1"/>
</dbReference>
<evidence type="ECO:0000256" key="1">
    <source>
        <dbReference type="SAM" id="Phobius"/>
    </source>
</evidence>
<dbReference type="AlphaFoldDB" id="A0AB34J6K6"/>
<sequence>MPRLPHLAPGDIDAFVNLSSQNLSNLLAFIKILESIWASHGVSSDIINDLLYAKVVPAFGFSLAAGNLFYAAQSVLAARRSGRTDLCAQPFGVNTPGAFVFLSSLILPVFSAALKSHRPDEAARISWQTAVAANMLQGCFEVLFAAVGPWLQRAVPLLALLTSLSSIGMAYLYMNIMPHELDKPILSLVCFMLVMSSYLGDVDFGRVPVSIYTMALGVAIAWTQAAADDFHGARGGVSLGGVANASRLVGIYPPQTAFDAVGAQFAQLGPHLSVVMPIALTVAVGTIQCVQFAHKAGDSYSLRGSMVGDGMATMVSAALGGIFGMTVYIGHPTFKAQRAGFMYNVATAVLFVLLCSTGLVGLILAVIPIAALNPIIAFVGLAVCADTLKLTPHRHFPAFIFGLGPGLAAWCVDQIRTAAPDLDLSRTSLAGLQSFGGGYLLSSMVLTAVLVNLIDRCFSHAALWAAVASLLSLFGLMHGDQIKLLVGPSDLGWRFAVGYAFATAFFGVMWLLQRLRYVHGPHLELKEEETLLAVEGMRSGSALESSLGGSYLPAELHEPILPHGDARRLEGDLPLVNVVD</sequence>
<feature type="transmembrane region" description="Helical" evidence="1">
    <location>
        <begin position="341"/>
        <end position="359"/>
    </location>
</feature>
<reference evidence="2 3" key="1">
    <citation type="journal article" date="2024" name="Science">
        <title>Giant polyketide synthase enzymes in the biosynthesis of giant marine polyether toxins.</title>
        <authorList>
            <person name="Fallon T.R."/>
            <person name="Shende V.V."/>
            <person name="Wierzbicki I.H."/>
            <person name="Pendleton A.L."/>
            <person name="Watervoot N.F."/>
            <person name="Auber R.P."/>
            <person name="Gonzalez D.J."/>
            <person name="Wisecaver J.H."/>
            <person name="Moore B.S."/>
        </authorList>
    </citation>
    <scope>NUCLEOTIDE SEQUENCE [LARGE SCALE GENOMIC DNA]</scope>
    <source>
        <strain evidence="2 3">12B1</strain>
    </source>
</reference>
<keyword evidence="1" id="KW-1133">Transmembrane helix</keyword>
<dbReference type="PANTHER" id="PTHR31610">
    <property type="entry name" value="SLR0360 PROTEIN"/>
    <property type="match status" value="1"/>
</dbReference>
<proteinExistence type="predicted"/>
<name>A0AB34J6K6_PRYPA</name>
<feature type="transmembrane region" description="Helical" evidence="1">
    <location>
        <begin position="51"/>
        <end position="70"/>
    </location>
</feature>
<gene>
    <name evidence="2" type="ORF">AB1Y20_003926</name>
</gene>
<feature type="transmembrane region" description="Helical" evidence="1">
    <location>
        <begin position="91"/>
        <end position="113"/>
    </location>
</feature>
<protein>
    <submittedName>
        <fullName evidence="2">Uncharacterized protein</fullName>
    </submittedName>
</protein>
<keyword evidence="1" id="KW-0472">Membrane</keyword>
<feature type="transmembrane region" description="Helical" evidence="1">
    <location>
        <begin position="209"/>
        <end position="227"/>
    </location>
</feature>
<feature type="transmembrane region" description="Helical" evidence="1">
    <location>
        <begin position="125"/>
        <end position="147"/>
    </location>
</feature>
<feature type="transmembrane region" description="Helical" evidence="1">
    <location>
        <begin position="461"/>
        <end position="479"/>
    </location>
</feature>
<dbReference type="EMBL" id="JBGBPQ010000012">
    <property type="protein sequence ID" value="KAL1514841.1"/>
    <property type="molecule type" value="Genomic_DNA"/>
</dbReference>
<accession>A0AB34J6K6</accession>
<comment type="caution">
    <text evidence="2">The sequence shown here is derived from an EMBL/GenBank/DDBJ whole genome shotgun (WGS) entry which is preliminary data.</text>
</comment>
<keyword evidence="3" id="KW-1185">Reference proteome</keyword>
<evidence type="ECO:0000313" key="3">
    <source>
        <dbReference type="Proteomes" id="UP001515480"/>
    </source>
</evidence>
<feature type="transmembrane region" description="Helical" evidence="1">
    <location>
        <begin position="310"/>
        <end position="329"/>
    </location>
</feature>
<evidence type="ECO:0000313" key="2">
    <source>
        <dbReference type="EMBL" id="KAL1514841.1"/>
    </source>
</evidence>
<feature type="transmembrane region" description="Helical" evidence="1">
    <location>
        <begin position="396"/>
        <end position="415"/>
    </location>
</feature>
<organism evidence="2 3">
    <name type="scientific">Prymnesium parvum</name>
    <name type="common">Toxic golden alga</name>
    <dbReference type="NCBI Taxonomy" id="97485"/>
    <lineage>
        <taxon>Eukaryota</taxon>
        <taxon>Haptista</taxon>
        <taxon>Haptophyta</taxon>
        <taxon>Prymnesiophyceae</taxon>
        <taxon>Prymnesiales</taxon>
        <taxon>Prymnesiaceae</taxon>
        <taxon>Prymnesium</taxon>
    </lineage>
</organism>
<keyword evidence="1" id="KW-0812">Transmembrane</keyword>